<evidence type="ECO:0000256" key="1">
    <source>
        <dbReference type="SAM" id="MobiDB-lite"/>
    </source>
</evidence>
<sequence>MNRRPVKRHLSVQRFSHISSAERKLLPRSCKKNVLCLVVQSCPTLCNPMDCSPSGSSVRGDSPGKNTGEGPPPGDLPNTEIEPRSPASQVGSLPAEPPGKPCKKNRATKISPGTPGGPGAETSSSQGRGPGFHPWLGKEIPHVTTKTQHSQINTENNNSRPG</sequence>
<evidence type="ECO:0000313" key="2">
    <source>
        <dbReference type="EMBL" id="CAI9160077.1"/>
    </source>
</evidence>
<keyword evidence="3" id="KW-1185">Reference proteome</keyword>
<organism evidence="2 3">
    <name type="scientific">Rangifer tarandus platyrhynchus</name>
    <name type="common">Svalbard reindeer</name>
    <dbReference type="NCBI Taxonomy" id="3082113"/>
    <lineage>
        <taxon>Eukaryota</taxon>
        <taxon>Metazoa</taxon>
        <taxon>Chordata</taxon>
        <taxon>Craniata</taxon>
        <taxon>Vertebrata</taxon>
        <taxon>Euteleostomi</taxon>
        <taxon>Mammalia</taxon>
        <taxon>Eutheria</taxon>
        <taxon>Laurasiatheria</taxon>
        <taxon>Artiodactyla</taxon>
        <taxon>Ruminantia</taxon>
        <taxon>Pecora</taxon>
        <taxon>Cervidae</taxon>
        <taxon>Odocoileinae</taxon>
        <taxon>Rangifer</taxon>
    </lineage>
</organism>
<gene>
    <name evidence="2" type="ORF">MRATA1EN1_LOCUS9039</name>
</gene>
<accession>A0ABN8YHM1</accession>
<reference evidence="2" key="1">
    <citation type="submission" date="2023-04" db="EMBL/GenBank/DDBJ databases">
        <authorList>
            <consortium name="ELIXIR-Norway"/>
        </authorList>
    </citation>
    <scope>NUCLEOTIDE SEQUENCE [LARGE SCALE GENOMIC DNA]</scope>
</reference>
<name>A0ABN8YHM1_RANTA</name>
<dbReference type="Proteomes" id="UP001176941">
    <property type="component" value="Chromosome 2"/>
</dbReference>
<protein>
    <submittedName>
        <fullName evidence="2">Uncharacterized protein</fullName>
    </submittedName>
</protein>
<proteinExistence type="predicted"/>
<feature type="compositionally biased region" description="Polar residues" evidence="1">
    <location>
        <begin position="144"/>
        <end position="162"/>
    </location>
</feature>
<dbReference type="EMBL" id="OX459938">
    <property type="protein sequence ID" value="CAI9160077.1"/>
    <property type="molecule type" value="Genomic_DNA"/>
</dbReference>
<feature type="region of interest" description="Disordered" evidence="1">
    <location>
        <begin position="50"/>
        <end position="162"/>
    </location>
</feature>
<evidence type="ECO:0000313" key="3">
    <source>
        <dbReference type="Proteomes" id="UP001176941"/>
    </source>
</evidence>